<sequence length="89" mass="9691">MFGKLLKVFGCCCAKKTEAPKPQLSGLKLNKQQVKPSLESPSFTGQTTESIGCWLYASERAGSPQEVTPLAVEAFDDEELGVQPTQRDD</sequence>
<dbReference type="EMBL" id="CANHGI010000006">
    <property type="protein sequence ID" value="CAI5456751.1"/>
    <property type="molecule type" value="Genomic_DNA"/>
</dbReference>
<keyword evidence="2" id="KW-1185">Reference proteome</keyword>
<evidence type="ECO:0000313" key="1">
    <source>
        <dbReference type="EMBL" id="CAI5456751.1"/>
    </source>
</evidence>
<organism evidence="1 2">
    <name type="scientific">Caenorhabditis angaria</name>
    <dbReference type="NCBI Taxonomy" id="860376"/>
    <lineage>
        <taxon>Eukaryota</taxon>
        <taxon>Metazoa</taxon>
        <taxon>Ecdysozoa</taxon>
        <taxon>Nematoda</taxon>
        <taxon>Chromadorea</taxon>
        <taxon>Rhabditida</taxon>
        <taxon>Rhabditina</taxon>
        <taxon>Rhabditomorpha</taxon>
        <taxon>Rhabditoidea</taxon>
        <taxon>Rhabditidae</taxon>
        <taxon>Peloderinae</taxon>
        <taxon>Caenorhabditis</taxon>
    </lineage>
</organism>
<protein>
    <submittedName>
        <fullName evidence="1">Uncharacterized protein</fullName>
    </submittedName>
</protein>
<gene>
    <name evidence="1" type="ORF">CAMP_LOCUS19388</name>
</gene>
<accession>A0A9P1J568</accession>
<reference evidence="1" key="1">
    <citation type="submission" date="2022-11" db="EMBL/GenBank/DDBJ databases">
        <authorList>
            <person name="Kikuchi T."/>
        </authorList>
    </citation>
    <scope>NUCLEOTIDE SEQUENCE</scope>
    <source>
        <strain evidence="1">PS1010</strain>
    </source>
</reference>
<name>A0A9P1J568_9PELO</name>
<evidence type="ECO:0000313" key="2">
    <source>
        <dbReference type="Proteomes" id="UP001152747"/>
    </source>
</evidence>
<proteinExistence type="predicted"/>
<dbReference type="AlphaFoldDB" id="A0A9P1J568"/>
<comment type="caution">
    <text evidence="1">The sequence shown here is derived from an EMBL/GenBank/DDBJ whole genome shotgun (WGS) entry which is preliminary data.</text>
</comment>
<dbReference type="Proteomes" id="UP001152747">
    <property type="component" value="Unassembled WGS sequence"/>
</dbReference>